<dbReference type="InterPro" id="IPR036291">
    <property type="entry name" value="NAD(P)-bd_dom_sf"/>
</dbReference>
<dbReference type="GO" id="GO:0008206">
    <property type="term" value="P:bile acid metabolic process"/>
    <property type="evidence" value="ECO:0007669"/>
    <property type="project" value="UniProtKB-ARBA"/>
</dbReference>
<dbReference type="GO" id="GO:0016491">
    <property type="term" value="F:oxidoreductase activity"/>
    <property type="evidence" value="ECO:0007669"/>
    <property type="project" value="UniProtKB-KW"/>
</dbReference>
<name>A0A6I4VQX1_9BACL</name>
<accession>A0A6I4VQX1</accession>
<dbReference type="PANTHER" id="PTHR43639">
    <property type="entry name" value="OXIDOREDUCTASE, SHORT-CHAIN DEHYDROGENASE/REDUCTASE FAMILY (AFU_ORTHOLOGUE AFUA_5G02870)"/>
    <property type="match status" value="1"/>
</dbReference>
<evidence type="ECO:0000313" key="4">
    <source>
        <dbReference type="Proteomes" id="UP000430692"/>
    </source>
</evidence>
<dbReference type="FunFam" id="3.40.50.720:FF:000084">
    <property type="entry name" value="Short-chain dehydrogenase reductase"/>
    <property type="match status" value="1"/>
</dbReference>
<dbReference type="PROSITE" id="PS00061">
    <property type="entry name" value="ADH_SHORT"/>
    <property type="match status" value="1"/>
</dbReference>
<dbReference type="AlphaFoldDB" id="A0A6I4VQX1"/>
<protein>
    <submittedName>
        <fullName evidence="3">SDR family oxidoreductase</fullName>
    </submittedName>
</protein>
<comment type="caution">
    <text evidence="3">The sequence shown here is derived from an EMBL/GenBank/DDBJ whole genome shotgun (WGS) entry which is preliminary data.</text>
</comment>
<sequence>MKRLEGKTALVTGASRGIGSGIALRLASEGALVAVHYGSKKATAEQVVQQIKENGGKSFSIGADLRTLAGVNKLTETFAEEIKQRTGSRKFDILVNNAGIGTSQTLEETTEEAFDEIFAINVKAPFFLVQQLLSTLRDGGRIINISSGVTRIPFPHIMSYNMTKGALNTFTMHLAHLLGPRNITVNAVLPGIIDTDVNASWLHTPEGQATAKSIAALGRAGDISDIADVVAFLASNDSRFVTGDTIDATGGGH</sequence>
<evidence type="ECO:0000256" key="1">
    <source>
        <dbReference type="ARBA" id="ARBA00006484"/>
    </source>
</evidence>
<dbReference type="SUPFAM" id="SSF51735">
    <property type="entry name" value="NAD(P)-binding Rossmann-fold domains"/>
    <property type="match status" value="1"/>
</dbReference>
<dbReference type="PANTHER" id="PTHR43639:SF1">
    <property type="entry name" value="SHORT-CHAIN DEHYDROGENASE_REDUCTASE FAMILY PROTEIN"/>
    <property type="match status" value="1"/>
</dbReference>
<keyword evidence="2" id="KW-0560">Oxidoreductase</keyword>
<dbReference type="Pfam" id="PF13561">
    <property type="entry name" value="adh_short_C2"/>
    <property type="match status" value="1"/>
</dbReference>
<reference evidence="3 4" key="1">
    <citation type="submission" date="2019-12" db="EMBL/GenBank/DDBJ databases">
        <title>Whole-genome analyses of novel actinobacteria.</title>
        <authorList>
            <person name="Sahin N."/>
            <person name="Saygin H."/>
        </authorList>
    </citation>
    <scope>NUCLEOTIDE SEQUENCE [LARGE SCALE GENOMIC DNA]</scope>
    <source>
        <strain evidence="3 4">KC615</strain>
    </source>
</reference>
<comment type="similarity">
    <text evidence="1">Belongs to the short-chain dehydrogenases/reductases (SDR) family.</text>
</comment>
<dbReference type="Proteomes" id="UP000430692">
    <property type="component" value="Unassembled WGS sequence"/>
</dbReference>
<gene>
    <name evidence="3" type="ORF">GSM42_03390</name>
</gene>
<dbReference type="RefSeq" id="WP_160800033.1">
    <property type="nucleotide sequence ID" value="NZ_WUUL01000002.1"/>
</dbReference>
<dbReference type="Gene3D" id="3.40.50.720">
    <property type="entry name" value="NAD(P)-binding Rossmann-like Domain"/>
    <property type="match status" value="1"/>
</dbReference>
<dbReference type="PRINTS" id="PR00080">
    <property type="entry name" value="SDRFAMILY"/>
</dbReference>
<dbReference type="InterPro" id="IPR020904">
    <property type="entry name" value="Sc_DH/Rdtase_CS"/>
</dbReference>
<dbReference type="EMBL" id="WUUL01000002">
    <property type="protein sequence ID" value="MXQ52788.1"/>
    <property type="molecule type" value="Genomic_DNA"/>
</dbReference>
<evidence type="ECO:0000256" key="2">
    <source>
        <dbReference type="ARBA" id="ARBA00023002"/>
    </source>
</evidence>
<dbReference type="InterPro" id="IPR002347">
    <property type="entry name" value="SDR_fam"/>
</dbReference>
<organism evidence="3 4">
    <name type="scientific">Shimazuella alba</name>
    <dbReference type="NCBI Taxonomy" id="2690964"/>
    <lineage>
        <taxon>Bacteria</taxon>
        <taxon>Bacillati</taxon>
        <taxon>Bacillota</taxon>
        <taxon>Bacilli</taxon>
        <taxon>Bacillales</taxon>
        <taxon>Thermoactinomycetaceae</taxon>
        <taxon>Shimazuella</taxon>
    </lineage>
</organism>
<keyword evidence="4" id="KW-1185">Reference proteome</keyword>
<proteinExistence type="inferred from homology"/>
<dbReference type="PRINTS" id="PR00081">
    <property type="entry name" value="GDHRDH"/>
</dbReference>
<evidence type="ECO:0000313" key="3">
    <source>
        <dbReference type="EMBL" id="MXQ52788.1"/>
    </source>
</evidence>